<dbReference type="AlphaFoldDB" id="A0A8T3VKA4"/>
<feature type="domain" description="AAA" evidence="1">
    <location>
        <begin position="19"/>
        <end position="150"/>
    </location>
</feature>
<evidence type="ECO:0000259" key="2">
    <source>
        <dbReference type="Pfam" id="PF13635"/>
    </source>
</evidence>
<comment type="caution">
    <text evidence="3">The sequence shown here is derived from an EMBL/GenBank/DDBJ whole genome shotgun (WGS) entry which is preliminary data.</text>
</comment>
<dbReference type="Pfam" id="PF13173">
    <property type="entry name" value="AAA_14"/>
    <property type="match status" value="1"/>
</dbReference>
<dbReference type="PANTHER" id="PTHR33295">
    <property type="entry name" value="ATPASE"/>
    <property type="match status" value="1"/>
</dbReference>
<dbReference type="RefSeq" id="WP_303736841.1">
    <property type="nucleotide sequence ID" value="NZ_SUTE01000042.1"/>
</dbReference>
<evidence type="ECO:0000259" key="1">
    <source>
        <dbReference type="Pfam" id="PF13173"/>
    </source>
</evidence>
<dbReference type="EMBL" id="SUTE01000042">
    <property type="protein sequence ID" value="MBE6505201.1"/>
    <property type="molecule type" value="Genomic_DNA"/>
</dbReference>
<dbReference type="Pfam" id="PF13635">
    <property type="entry name" value="DUF4143"/>
    <property type="match status" value="1"/>
</dbReference>
<keyword evidence="3" id="KW-0547">Nucleotide-binding</keyword>
<organism evidence="3 4">
    <name type="scientific">Methanobrevibacter millerae</name>
    <dbReference type="NCBI Taxonomy" id="230361"/>
    <lineage>
        <taxon>Archaea</taxon>
        <taxon>Methanobacteriati</taxon>
        <taxon>Methanobacteriota</taxon>
        <taxon>Methanomada group</taxon>
        <taxon>Methanobacteria</taxon>
        <taxon>Methanobacteriales</taxon>
        <taxon>Methanobacteriaceae</taxon>
        <taxon>Methanobrevibacter</taxon>
    </lineage>
</organism>
<protein>
    <submittedName>
        <fullName evidence="3">ATP-binding protein</fullName>
    </submittedName>
</protein>
<dbReference type="Proteomes" id="UP000762703">
    <property type="component" value="Unassembled WGS sequence"/>
</dbReference>
<evidence type="ECO:0000313" key="4">
    <source>
        <dbReference type="Proteomes" id="UP000762703"/>
    </source>
</evidence>
<sequence>MVKRDLYLNQIIPLIDNELIKVITGIRRCGKSYMLGLIKEELINRGINENNIILINFESAKYRNVSNARELDLLIESLVENINGKVYLFFDEIQNVDGWEKSINACRVDWDCDIYITGSNSKLLSGELATHLTGRYFEIKMYPFSFKEFLDYKNQSSSDELFNEYLEYGGFPQLFNLNDEDKLKYLHDLFNSILYNDLISRYQIRDVNILERLIIFLMDNVGKTFSAKSISDYLKQEENVKIAPKTIYNYIDYFSNTLLIKKVQRENVEGKEILKIHEKYYVVDHGFNQVFNGRNLTNISRTMENIVYVELLRKGYEVTIGKIGDFEIDFIAKKHKHKIYIQVTYSLASEETFNREFRPLLKVNDNYPKYVISTDKFDFSQEGIIHQNLIDFLVNGLK</sequence>
<dbReference type="InterPro" id="IPR025420">
    <property type="entry name" value="DUF4143"/>
</dbReference>
<accession>A0A8T3VKA4</accession>
<proteinExistence type="predicted"/>
<name>A0A8T3VKA4_9EURY</name>
<dbReference type="SUPFAM" id="SSF52540">
    <property type="entry name" value="P-loop containing nucleoside triphosphate hydrolases"/>
    <property type="match status" value="1"/>
</dbReference>
<dbReference type="PANTHER" id="PTHR33295:SF20">
    <property type="entry name" value="ATPASE"/>
    <property type="match status" value="1"/>
</dbReference>
<reference evidence="3" key="1">
    <citation type="submission" date="2019-04" db="EMBL/GenBank/DDBJ databases">
        <title>Evolution of Biomass-Degrading Anaerobic Consortia Revealed by Metagenomics.</title>
        <authorList>
            <person name="Peng X."/>
        </authorList>
    </citation>
    <scope>NUCLEOTIDE SEQUENCE</scope>
    <source>
        <strain evidence="3">SIG12</strain>
    </source>
</reference>
<dbReference type="InterPro" id="IPR027417">
    <property type="entry name" value="P-loop_NTPase"/>
</dbReference>
<gene>
    <name evidence="3" type="ORF">E7Z73_05605</name>
</gene>
<keyword evidence="3" id="KW-0067">ATP-binding</keyword>
<evidence type="ECO:0000313" key="3">
    <source>
        <dbReference type="EMBL" id="MBE6505201.1"/>
    </source>
</evidence>
<feature type="domain" description="DUF4143" evidence="2">
    <location>
        <begin position="197"/>
        <end position="345"/>
    </location>
</feature>
<dbReference type="GO" id="GO:0005524">
    <property type="term" value="F:ATP binding"/>
    <property type="evidence" value="ECO:0007669"/>
    <property type="project" value="UniProtKB-KW"/>
</dbReference>
<dbReference type="InterPro" id="IPR041682">
    <property type="entry name" value="AAA_14"/>
</dbReference>